<dbReference type="PANTHER" id="PTHR30086:SF16">
    <property type="entry name" value="AMINO ACID EFFLUX PERMEASE RHTB FAMILY"/>
    <property type="match status" value="1"/>
</dbReference>
<feature type="transmembrane region" description="Helical" evidence="7">
    <location>
        <begin position="52"/>
        <end position="85"/>
    </location>
</feature>
<keyword evidence="2" id="KW-1003">Cell membrane</keyword>
<organism evidence="9 10">
    <name type="scientific">Spiribacter vilamensis</name>
    <dbReference type="NCBI Taxonomy" id="531306"/>
    <lineage>
        <taxon>Bacteria</taxon>
        <taxon>Pseudomonadati</taxon>
        <taxon>Pseudomonadota</taxon>
        <taxon>Gammaproteobacteria</taxon>
        <taxon>Chromatiales</taxon>
        <taxon>Ectothiorhodospiraceae</taxon>
        <taxon>Spiribacter</taxon>
    </lineage>
</organism>
<feature type="transmembrane region" description="Helical" evidence="7">
    <location>
        <begin position="196"/>
        <end position="216"/>
    </location>
</feature>
<keyword evidence="4 7" id="KW-1133">Transmembrane helix</keyword>
<evidence type="ECO:0000256" key="1">
    <source>
        <dbReference type="ARBA" id="ARBA00004651"/>
    </source>
</evidence>
<gene>
    <name evidence="9" type="ORF">EV698_1941</name>
</gene>
<evidence type="ECO:0000313" key="10">
    <source>
        <dbReference type="Proteomes" id="UP000292298"/>
    </source>
</evidence>
<name>A0A4Q8D2M1_9GAMM</name>
<dbReference type="PIRSF" id="PIRSF006324">
    <property type="entry name" value="LeuE"/>
    <property type="match status" value="1"/>
</dbReference>
<feature type="transmembrane region" description="Helical" evidence="7">
    <location>
        <begin position="170"/>
        <end position="189"/>
    </location>
</feature>
<sequence length="217" mass="21799">MTLTTWLSLTAVCLLGAMSPGPSLALVMRNTVNHGRAAGLVTAISHGVGVGIYALATALGLAAIIAAQQALFTTITLAGAGYLLWLGASAMRAASPDGLETPSDPAESAEPAAGNEGHGSRAAIRDGLAMALLNPKIAVFFLALFSQFVSADADAGTVAILAGTAATVDAAWYALVATGLAASGGAAWLRRRRVWIERLTGAVLVFLALSTAATVIG</sequence>
<evidence type="ECO:0000256" key="6">
    <source>
        <dbReference type="SAM" id="MobiDB-lite"/>
    </source>
</evidence>
<dbReference type="Proteomes" id="UP000292298">
    <property type="component" value="Unassembled WGS sequence"/>
</dbReference>
<protein>
    <submittedName>
        <fullName evidence="9">Threonine/homoserine/homoserine lactone efflux protein</fullName>
    </submittedName>
</protein>
<feature type="region of interest" description="Disordered" evidence="6">
    <location>
        <begin position="96"/>
        <end position="119"/>
    </location>
</feature>
<evidence type="ECO:0000256" key="4">
    <source>
        <dbReference type="ARBA" id="ARBA00022989"/>
    </source>
</evidence>
<evidence type="ECO:0000256" key="5">
    <source>
        <dbReference type="ARBA" id="ARBA00023136"/>
    </source>
</evidence>
<evidence type="ECO:0000256" key="2">
    <source>
        <dbReference type="ARBA" id="ARBA00022475"/>
    </source>
</evidence>
<evidence type="ECO:0000313" key="9">
    <source>
        <dbReference type="EMBL" id="RZU99646.1"/>
    </source>
</evidence>
<dbReference type="PANTHER" id="PTHR30086">
    <property type="entry name" value="ARGININE EXPORTER PROTEIN ARGO"/>
    <property type="match status" value="1"/>
</dbReference>
<evidence type="ECO:0000256" key="7">
    <source>
        <dbReference type="SAM" id="Phobius"/>
    </source>
</evidence>
<keyword evidence="5 7" id="KW-0472">Membrane</keyword>
<dbReference type="GO" id="GO:0005886">
    <property type="term" value="C:plasma membrane"/>
    <property type="evidence" value="ECO:0007669"/>
    <property type="project" value="UniProtKB-SubCell"/>
</dbReference>
<feature type="compositionally biased region" description="Low complexity" evidence="6">
    <location>
        <begin position="102"/>
        <end position="113"/>
    </location>
</feature>
<dbReference type="AlphaFoldDB" id="A0A4Q8D2M1"/>
<dbReference type="EMBL" id="SHLI01000001">
    <property type="protein sequence ID" value="RZU99646.1"/>
    <property type="molecule type" value="Genomic_DNA"/>
</dbReference>
<comment type="caution">
    <text evidence="9">The sequence shown here is derived from an EMBL/GenBank/DDBJ whole genome shotgun (WGS) entry which is preliminary data.</text>
</comment>
<keyword evidence="3 7" id="KW-0812">Transmembrane</keyword>
<feature type="transmembrane region" description="Helical" evidence="7">
    <location>
        <begin position="128"/>
        <end position="150"/>
    </location>
</feature>
<proteinExistence type="predicted"/>
<comment type="subcellular location">
    <subcellularLocation>
        <location evidence="1">Cell membrane</location>
        <topology evidence="1">Multi-pass membrane protein</topology>
    </subcellularLocation>
</comment>
<keyword evidence="10" id="KW-1185">Reference proteome</keyword>
<dbReference type="GO" id="GO:0015171">
    <property type="term" value="F:amino acid transmembrane transporter activity"/>
    <property type="evidence" value="ECO:0007669"/>
    <property type="project" value="TreeGrafter"/>
</dbReference>
<keyword evidence="8" id="KW-0732">Signal</keyword>
<dbReference type="InterPro" id="IPR001123">
    <property type="entry name" value="LeuE-type"/>
</dbReference>
<dbReference type="Pfam" id="PF01810">
    <property type="entry name" value="LysE"/>
    <property type="match status" value="1"/>
</dbReference>
<evidence type="ECO:0000256" key="8">
    <source>
        <dbReference type="SAM" id="SignalP"/>
    </source>
</evidence>
<feature type="signal peptide" evidence="8">
    <location>
        <begin position="1"/>
        <end position="25"/>
    </location>
</feature>
<dbReference type="RefSeq" id="WP_165385772.1">
    <property type="nucleotide sequence ID" value="NZ_SHLI01000001.1"/>
</dbReference>
<reference evidence="9 10" key="1">
    <citation type="submission" date="2019-02" db="EMBL/GenBank/DDBJ databases">
        <title>Genomic Encyclopedia of Type Strains, Phase IV (KMG-IV): sequencing the most valuable type-strain genomes for metagenomic binning, comparative biology and taxonomic classification.</title>
        <authorList>
            <person name="Goeker M."/>
        </authorList>
    </citation>
    <scope>NUCLEOTIDE SEQUENCE [LARGE SCALE GENOMIC DNA]</scope>
    <source>
        <strain evidence="9 10">DSM 21056</strain>
    </source>
</reference>
<accession>A0A4Q8D2M1</accession>
<feature type="chain" id="PRO_5020564181" evidence="8">
    <location>
        <begin position="26"/>
        <end position="217"/>
    </location>
</feature>
<evidence type="ECO:0000256" key="3">
    <source>
        <dbReference type="ARBA" id="ARBA00022692"/>
    </source>
</evidence>